<evidence type="ECO:0000313" key="1">
    <source>
        <dbReference type="EMBL" id="KAA6321350.1"/>
    </source>
</evidence>
<gene>
    <name evidence="1" type="ORF">EZS27_028991</name>
</gene>
<dbReference type="AlphaFoldDB" id="A0A5J4QJY5"/>
<sequence>MTEKEKLEMNLFSIDIEYSAKEVSNALSKPEEGLLAFNDGVFKTTVKVKLTVRSIAKETAVLFYLSPKGDGSNAATKMELNLRLSNHSISMISFPKRLTDLLSPLFFSIHCANGLKP</sequence>
<dbReference type="InterPro" id="IPR032216">
    <property type="entry name" value="DUF5035"/>
</dbReference>
<accession>A0A5J4QJY5</accession>
<name>A0A5J4QJY5_9ZZZZ</name>
<dbReference type="Pfam" id="PF16438">
    <property type="entry name" value="DUF5035"/>
    <property type="match status" value="1"/>
</dbReference>
<reference evidence="1" key="1">
    <citation type="submission" date="2019-03" db="EMBL/GenBank/DDBJ databases">
        <title>Single cell metagenomics reveals metabolic interactions within the superorganism composed of flagellate Streblomastix strix and complex community of Bacteroidetes bacteria on its surface.</title>
        <authorList>
            <person name="Treitli S.C."/>
            <person name="Kolisko M."/>
            <person name="Husnik F."/>
            <person name="Keeling P."/>
            <person name="Hampl V."/>
        </authorList>
    </citation>
    <scope>NUCLEOTIDE SEQUENCE</scope>
    <source>
        <strain evidence="1">STM</strain>
    </source>
</reference>
<comment type="caution">
    <text evidence="1">The sequence shown here is derived from an EMBL/GenBank/DDBJ whole genome shotgun (WGS) entry which is preliminary data.</text>
</comment>
<organism evidence="1">
    <name type="scientific">termite gut metagenome</name>
    <dbReference type="NCBI Taxonomy" id="433724"/>
    <lineage>
        <taxon>unclassified sequences</taxon>
        <taxon>metagenomes</taxon>
        <taxon>organismal metagenomes</taxon>
    </lineage>
</organism>
<dbReference type="EMBL" id="SNRY01003337">
    <property type="protein sequence ID" value="KAA6321350.1"/>
    <property type="molecule type" value="Genomic_DNA"/>
</dbReference>
<protein>
    <submittedName>
        <fullName evidence="1">Uncharacterized protein</fullName>
    </submittedName>
</protein>
<proteinExistence type="predicted"/>